<feature type="repeat" description="PPR" evidence="2">
    <location>
        <begin position="616"/>
        <end position="650"/>
    </location>
</feature>
<dbReference type="EMBL" id="NMUH01001386">
    <property type="protein sequence ID" value="MQL91854.1"/>
    <property type="molecule type" value="Genomic_DNA"/>
</dbReference>
<dbReference type="InterPro" id="IPR046848">
    <property type="entry name" value="E_motif"/>
</dbReference>
<feature type="repeat" description="PPR" evidence="2">
    <location>
        <begin position="515"/>
        <end position="549"/>
    </location>
</feature>
<dbReference type="Pfam" id="PF01535">
    <property type="entry name" value="PPR"/>
    <property type="match status" value="4"/>
</dbReference>
<dbReference type="GO" id="GO:0003723">
    <property type="term" value="F:RNA binding"/>
    <property type="evidence" value="ECO:0007669"/>
    <property type="project" value="InterPro"/>
</dbReference>
<dbReference type="PANTHER" id="PTHR47926">
    <property type="entry name" value="PENTATRICOPEPTIDE REPEAT-CONTAINING PROTEIN"/>
    <property type="match status" value="1"/>
</dbReference>
<feature type="repeat" description="PPR" evidence="2">
    <location>
        <begin position="414"/>
        <end position="448"/>
    </location>
</feature>
<dbReference type="OrthoDB" id="730395at2759"/>
<dbReference type="Pfam" id="PF13812">
    <property type="entry name" value="PPR_3"/>
    <property type="match status" value="1"/>
</dbReference>
<evidence type="ECO:0000313" key="4">
    <source>
        <dbReference type="Proteomes" id="UP000652761"/>
    </source>
</evidence>
<dbReference type="InterPro" id="IPR002885">
    <property type="entry name" value="PPR_rpt"/>
</dbReference>
<feature type="repeat" description="PPR" evidence="2">
    <location>
        <begin position="313"/>
        <end position="347"/>
    </location>
</feature>
<accession>A0A843VEL1</accession>
<keyword evidence="4" id="KW-1185">Reference proteome</keyword>
<evidence type="ECO:0000313" key="3">
    <source>
        <dbReference type="EMBL" id="MQL91854.1"/>
    </source>
</evidence>
<dbReference type="FunFam" id="1.25.40.10:FF:000351">
    <property type="entry name" value="Pentatricopeptide repeat-containing protein"/>
    <property type="match status" value="1"/>
</dbReference>
<dbReference type="NCBIfam" id="TIGR00756">
    <property type="entry name" value="PPR"/>
    <property type="match status" value="7"/>
</dbReference>
<dbReference type="PROSITE" id="PS51375">
    <property type="entry name" value="PPR"/>
    <property type="match status" value="6"/>
</dbReference>
<name>A0A843VEL1_COLES</name>
<dbReference type="Pfam" id="PF20431">
    <property type="entry name" value="E_motif"/>
    <property type="match status" value="1"/>
</dbReference>
<dbReference type="SUPFAM" id="SSF48452">
    <property type="entry name" value="TPR-like"/>
    <property type="match status" value="1"/>
</dbReference>
<dbReference type="InterPro" id="IPR046960">
    <property type="entry name" value="PPR_At4g14850-like_plant"/>
</dbReference>
<dbReference type="FunFam" id="1.25.40.10:FF:000436">
    <property type="entry name" value="Pentatricopeptide repeat-containing protein At5g39350 family"/>
    <property type="match status" value="1"/>
</dbReference>
<protein>
    <recommendedName>
        <fullName evidence="5">Pentatricopeptide repeat-containing protein</fullName>
    </recommendedName>
</protein>
<dbReference type="FunFam" id="1.25.40.10:FF:000366">
    <property type="entry name" value="Pentatricopeptide (PPR) repeat-containing protein"/>
    <property type="match status" value="1"/>
</dbReference>
<dbReference type="FunFam" id="1.25.40.10:FF:000682">
    <property type="entry name" value="Pentatricopeptide repeat-containing protein At3g16610"/>
    <property type="match status" value="1"/>
</dbReference>
<dbReference type="Gene3D" id="1.25.40.10">
    <property type="entry name" value="Tetratricopeptide repeat domain"/>
    <property type="match status" value="6"/>
</dbReference>
<evidence type="ECO:0000256" key="1">
    <source>
        <dbReference type="ARBA" id="ARBA00022737"/>
    </source>
</evidence>
<proteinExistence type="predicted"/>
<evidence type="ECO:0000256" key="2">
    <source>
        <dbReference type="PROSITE-ProRule" id="PRU00708"/>
    </source>
</evidence>
<evidence type="ECO:0008006" key="5">
    <source>
        <dbReference type="Google" id="ProtNLM"/>
    </source>
</evidence>
<feature type="repeat" description="PPR" evidence="2">
    <location>
        <begin position="212"/>
        <end position="246"/>
    </location>
</feature>
<reference evidence="3" key="1">
    <citation type="submission" date="2017-07" db="EMBL/GenBank/DDBJ databases">
        <title>Taro Niue Genome Assembly and Annotation.</title>
        <authorList>
            <person name="Atibalentja N."/>
            <person name="Keating K."/>
            <person name="Fields C.J."/>
        </authorList>
    </citation>
    <scope>NUCLEOTIDE SEQUENCE</scope>
    <source>
        <strain evidence="3">Niue_2</strain>
        <tissue evidence="3">Leaf</tissue>
    </source>
</reference>
<organism evidence="3 4">
    <name type="scientific">Colocasia esculenta</name>
    <name type="common">Wild taro</name>
    <name type="synonym">Arum esculentum</name>
    <dbReference type="NCBI Taxonomy" id="4460"/>
    <lineage>
        <taxon>Eukaryota</taxon>
        <taxon>Viridiplantae</taxon>
        <taxon>Streptophyta</taxon>
        <taxon>Embryophyta</taxon>
        <taxon>Tracheophyta</taxon>
        <taxon>Spermatophyta</taxon>
        <taxon>Magnoliopsida</taxon>
        <taxon>Liliopsida</taxon>
        <taxon>Araceae</taxon>
        <taxon>Aroideae</taxon>
        <taxon>Colocasieae</taxon>
        <taxon>Colocasia</taxon>
    </lineage>
</organism>
<dbReference type="Pfam" id="PF13041">
    <property type="entry name" value="PPR_2"/>
    <property type="match status" value="4"/>
</dbReference>
<dbReference type="InterPro" id="IPR011990">
    <property type="entry name" value="TPR-like_helical_dom_sf"/>
</dbReference>
<dbReference type="FunFam" id="1.25.40.10:FF:000073">
    <property type="entry name" value="Pentatricopeptide repeat-containing protein chloroplastic"/>
    <property type="match status" value="1"/>
</dbReference>
<sequence length="864" mass="96172">MCQSGVSSTCRRLASVATAFCCRRKLTSLAQEQVGLDWPPAEGLVVARLSSVLRNCSEPRGLNGGRQVHSQVVVNGLGHLGLLDARVLGMYVLCGGFHDAKDLFFRMDKGVALPWNWMIRGFAMAGCFECALLLYFKMFFCGVTPDRYTFPYVIKACCGLRAIQLGSLIHVTISSMWLEVDPFVGSSLIKMYTENNLIGEARRVFDHITDKDCVLWNVMIDGYAKQGDSEEAFYLFNAMRRSEVRPNYVSFACVLSICASEAKARYGAQMHGLTIRYGLDFESSVANTLLAMYSKCRCWFDMSKLFHMMPQPELVAWNVMISGYVQNGLGEQAIGSFYKMQLAGVRPDSITLASILPLFSNSYGLNQGKEIHAYIVKNDVNLDAFLKNALIDMYFKCRNVCMACKVFDGTGTIDIVICSAMISGYVLNGMSGDALEIFRWLIREKMKPNAITVASVLPACSTLVTLCLGKELHCYTLKNGLDGRCYVGSALIDMYAKCGRLDLAHCIFGKMSEKDVVAWNSIIASFAQNGQPGEAINLFHKMGIEGMEFDCVTVSSALSACGNLPALHFGREIHGYMMRGSLKADLFAESALIDMYGKCGNLVFACRVFDMMEVKNEVSWNSLIAAYGSHGYLKEAMGLFEEMIGSGFQPDHITFLNMISACSHAGKVEQGFQYFHRMGDDFGIKPRMEHYACMVDLFGRAGRLVEALEFIQSMPFQPDPGIWGALLGACRVHGNVDLAELASQHLFKLDPQNSGYYVLLSNIHAVGGRWERVSKVRSLMKERKVQKLPGCSWIEINNSTHMFIAADTSHPESAQIYFFMRILLLDLREEGYVPKADFIYPPFTGSKELSDLHIVPHFTDEETS</sequence>
<gene>
    <name evidence="3" type="ORF">Taro_024473</name>
</gene>
<dbReference type="PANTHER" id="PTHR47926:SF357">
    <property type="entry name" value="PENTATRICOPEPTIDE REPEAT-CONTAINING PROTEIN"/>
    <property type="match status" value="1"/>
</dbReference>
<dbReference type="GO" id="GO:0009451">
    <property type="term" value="P:RNA modification"/>
    <property type="evidence" value="ECO:0007669"/>
    <property type="project" value="InterPro"/>
</dbReference>
<feature type="repeat" description="PPR" evidence="2">
    <location>
        <begin position="651"/>
        <end position="686"/>
    </location>
</feature>
<comment type="caution">
    <text evidence="3">The sequence shown here is derived from an EMBL/GenBank/DDBJ whole genome shotgun (WGS) entry which is preliminary data.</text>
</comment>
<keyword evidence="1" id="KW-0677">Repeat</keyword>
<dbReference type="FunFam" id="1.25.40.10:FF:000031">
    <property type="entry name" value="Pentatricopeptide repeat-containing protein mitochondrial"/>
    <property type="match status" value="1"/>
</dbReference>
<dbReference type="Proteomes" id="UP000652761">
    <property type="component" value="Unassembled WGS sequence"/>
</dbReference>
<dbReference type="AlphaFoldDB" id="A0A843VEL1"/>